<sequence length="203" mass="22486">MGIKRGMRHAALAVAMLGAGVGSASAQSFMPTGGLSTQPVGHYEFCQRTPQECAKMNQARPVELTRPLWAKIVEVNNLVNTMVTPRTDMEMWGVEEYWSYPVNGYGDCEDYVLEKRRRLIQAGVPASNLLITVVRQPNGDGHAVLTVSTNMGDFVLDNLEPRVLAWTETDYQFLKRQSARHAGMWVSIDDGRNVLVGSVSSNR</sequence>
<feature type="chain" id="PRO_5023023790" evidence="1">
    <location>
        <begin position="27"/>
        <end position="203"/>
    </location>
</feature>
<comment type="caution">
    <text evidence="2">The sequence shown here is derived from an EMBL/GenBank/DDBJ whole genome shotgun (WGS) entry which is preliminary data.</text>
</comment>
<dbReference type="AlphaFoldDB" id="A0A5D4H4D1"/>
<evidence type="ECO:0000256" key="1">
    <source>
        <dbReference type="SAM" id="SignalP"/>
    </source>
</evidence>
<dbReference type="PANTHER" id="PTHR39327:SF1">
    <property type="entry name" value="BLR5470 PROTEIN"/>
    <property type="match status" value="1"/>
</dbReference>
<dbReference type="PANTHER" id="PTHR39327">
    <property type="match status" value="1"/>
</dbReference>
<keyword evidence="3" id="KW-1185">Reference proteome</keyword>
<name>A0A5D4H4D1_9HYPH</name>
<dbReference type="Pfam" id="PF06035">
    <property type="entry name" value="Peptidase_C93"/>
    <property type="match status" value="1"/>
</dbReference>
<keyword evidence="1" id="KW-0732">Signal</keyword>
<gene>
    <name evidence="2" type="ORF">FY036_02495</name>
</gene>
<organism evidence="2 3">
    <name type="scientific">Neoaquamicrobium microcysteis</name>
    <dbReference type="NCBI Taxonomy" id="2682781"/>
    <lineage>
        <taxon>Bacteria</taxon>
        <taxon>Pseudomonadati</taxon>
        <taxon>Pseudomonadota</taxon>
        <taxon>Alphaproteobacteria</taxon>
        <taxon>Hyphomicrobiales</taxon>
        <taxon>Phyllobacteriaceae</taxon>
        <taxon>Neoaquamicrobium</taxon>
    </lineage>
</organism>
<reference evidence="2 3" key="1">
    <citation type="submission" date="2019-08" db="EMBL/GenBank/DDBJ databases">
        <authorList>
            <person name="Seo Y.L."/>
        </authorList>
    </citation>
    <scope>NUCLEOTIDE SEQUENCE [LARGE SCALE GENOMIC DNA]</scope>
    <source>
        <strain evidence="2 3">MaA-C15</strain>
    </source>
</reference>
<evidence type="ECO:0000313" key="2">
    <source>
        <dbReference type="EMBL" id="TYR35162.1"/>
    </source>
</evidence>
<accession>A0A5D4H4D1</accession>
<dbReference type="InterPro" id="IPR010319">
    <property type="entry name" value="Transglutaminase-like_Cys_pept"/>
</dbReference>
<feature type="signal peptide" evidence="1">
    <location>
        <begin position="1"/>
        <end position="26"/>
    </location>
</feature>
<reference evidence="2 3" key="2">
    <citation type="submission" date="2019-09" db="EMBL/GenBank/DDBJ databases">
        <title>Mesorhizobium sp. MaA-C15 isolated from Microcystis aeruginosa.</title>
        <authorList>
            <person name="Jeong S.E."/>
            <person name="Jin H.M."/>
            <person name="Jeon C.O."/>
        </authorList>
    </citation>
    <scope>NUCLEOTIDE SEQUENCE [LARGE SCALE GENOMIC DNA]</scope>
    <source>
        <strain evidence="2 3">MaA-C15</strain>
    </source>
</reference>
<dbReference type="EMBL" id="VSZS01000053">
    <property type="protein sequence ID" value="TYR35162.1"/>
    <property type="molecule type" value="Genomic_DNA"/>
</dbReference>
<dbReference type="OrthoDB" id="7206808at2"/>
<evidence type="ECO:0000313" key="3">
    <source>
        <dbReference type="Proteomes" id="UP000323258"/>
    </source>
</evidence>
<dbReference type="Proteomes" id="UP000323258">
    <property type="component" value="Unassembled WGS sequence"/>
</dbReference>
<dbReference type="Gene3D" id="3.10.620.30">
    <property type="match status" value="1"/>
</dbReference>
<proteinExistence type="predicted"/>
<protein>
    <submittedName>
        <fullName evidence="2">Transglutaminase-like cysteine peptidase</fullName>
    </submittedName>
</protein>